<keyword evidence="2" id="KW-1185">Reference proteome</keyword>
<evidence type="ECO:0000313" key="2">
    <source>
        <dbReference type="Proteomes" id="UP001500622"/>
    </source>
</evidence>
<organism evidence="1 2">
    <name type="scientific">Georgenia halophila</name>
    <dbReference type="NCBI Taxonomy" id="620889"/>
    <lineage>
        <taxon>Bacteria</taxon>
        <taxon>Bacillati</taxon>
        <taxon>Actinomycetota</taxon>
        <taxon>Actinomycetes</taxon>
        <taxon>Micrococcales</taxon>
        <taxon>Bogoriellaceae</taxon>
        <taxon>Georgenia</taxon>
    </lineage>
</organism>
<dbReference type="EMBL" id="BAABGN010000001">
    <property type="protein sequence ID" value="GAA4415074.1"/>
    <property type="molecule type" value="Genomic_DNA"/>
</dbReference>
<dbReference type="Proteomes" id="UP001500622">
    <property type="component" value="Unassembled WGS sequence"/>
</dbReference>
<sequence length="190" mass="21815">MTPPRRAEVSTSRVLPDEMAEEFWPTYLAAFEPLATRAAARHVLTREEFDEEMRDERILKLLARNHEGHAVGLTTLATDLAAVPWISRDFHVRRYPEHAARGAIYYVGFTLAHPGQRRSLVFVDMLDSLIEILATDRVVCAYDVSRYNDETLRFAEHLFARARRTCDLDVDRVDVQTYYAATFHGTRTGT</sequence>
<reference evidence="2" key="1">
    <citation type="journal article" date="2019" name="Int. J. Syst. Evol. Microbiol.">
        <title>The Global Catalogue of Microorganisms (GCM) 10K type strain sequencing project: providing services to taxonomists for standard genome sequencing and annotation.</title>
        <authorList>
            <consortium name="The Broad Institute Genomics Platform"/>
            <consortium name="The Broad Institute Genome Sequencing Center for Infectious Disease"/>
            <person name="Wu L."/>
            <person name="Ma J."/>
        </authorList>
    </citation>
    <scope>NUCLEOTIDE SEQUENCE [LARGE SCALE GENOMIC DNA]</scope>
    <source>
        <strain evidence="2">JCM 17810</strain>
    </source>
</reference>
<protein>
    <recommendedName>
        <fullName evidence="3">GNAT family N-acetyltransferase</fullName>
    </recommendedName>
</protein>
<comment type="caution">
    <text evidence="1">The sequence shown here is derived from an EMBL/GenBank/DDBJ whole genome shotgun (WGS) entry which is preliminary data.</text>
</comment>
<evidence type="ECO:0000313" key="1">
    <source>
        <dbReference type="EMBL" id="GAA4415074.1"/>
    </source>
</evidence>
<proteinExistence type="predicted"/>
<name>A0ABP8KT71_9MICO</name>
<evidence type="ECO:0008006" key="3">
    <source>
        <dbReference type="Google" id="ProtNLM"/>
    </source>
</evidence>
<accession>A0ABP8KT71</accession>
<gene>
    <name evidence="1" type="ORF">GCM10023169_01080</name>
</gene>